<protein>
    <submittedName>
        <fullName evidence="2">Uncharacterized protein</fullName>
    </submittedName>
</protein>
<dbReference type="EMBL" id="FOMR01000011">
    <property type="protein sequence ID" value="SFE26344.1"/>
    <property type="molecule type" value="Genomic_DNA"/>
</dbReference>
<dbReference type="STRING" id="640948.SAMN05216238_11188"/>
<keyword evidence="3" id="KW-1185">Reference proteome</keyword>
<keyword evidence="1" id="KW-0732">Signal</keyword>
<feature type="chain" id="PRO_5039683514" evidence="1">
    <location>
        <begin position="22"/>
        <end position="46"/>
    </location>
</feature>
<evidence type="ECO:0000313" key="3">
    <source>
        <dbReference type="Proteomes" id="UP000199474"/>
    </source>
</evidence>
<feature type="signal peptide" evidence="1">
    <location>
        <begin position="1"/>
        <end position="21"/>
    </location>
</feature>
<dbReference type="AlphaFoldDB" id="A0A1I1Z3C1"/>
<dbReference type="Proteomes" id="UP000199474">
    <property type="component" value="Unassembled WGS sequence"/>
</dbReference>
<proteinExistence type="predicted"/>
<name>A0A1I1Z3C1_9BACI</name>
<evidence type="ECO:0000313" key="2">
    <source>
        <dbReference type="EMBL" id="SFE26344.1"/>
    </source>
</evidence>
<evidence type="ECO:0000256" key="1">
    <source>
        <dbReference type="SAM" id="SignalP"/>
    </source>
</evidence>
<gene>
    <name evidence="2" type="ORF">SAMN05216238_11188</name>
</gene>
<reference evidence="3" key="1">
    <citation type="submission" date="2016-10" db="EMBL/GenBank/DDBJ databases">
        <authorList>
            <person name="Varghese N."/>
            <person name="Submissions S."/>
        </authorList>
    </citation>
    <scope>NUCLEOTIDE SEQUENCE [LARGE SCALE GENOMIC DNA]</scope>
    <source>
        <strain evidence="3">DSM 22530</strain>
    </source>
</reference>
<accession>A0A1I1Z3C1</accession>
<organism evidence="2 3">
    <name type="scientific">Lentibacillus persicus</name>
    <dbReference type="NCBI Taxonomy" id="640948"/>
    <lineage>
        <taxon>Bacteria</taxon>
        <taxon>Bacillati</taxon>
        <taxon>Bacillota</taxon>
        <taxon>Bacilli</taxon>
        <taxon>Bacillales</taxon>
        <taxon>Bacillaceae</taxon>
        <taxon>Lentibacillus</taxon>
    </lineage>
</organism>
<sequence>MKKLLAAAALGTMLVAGFFVAQDNPVDIAMEVEPTVLSIGKDVTLF</sequence>
<dbReference type="RefSeq" id="WP_177183453.1">
    <property type="nucleotide sequence ID" value="NZ_FOMR01000011.1"/>
</dbReference>